<dbReference type="PROSITE" id="PS51270">
    <property type="entry name" value="ZF_CTCHY"/>
    <property type="match status" value="1"/>
</dbReference>
<dbReference type="PROSITE" id="PS50089">
    <property type="entry name" value="ZF_RING_2"/>
    <property type="match status" value="1"/>
</dbReference>
<evidence type="ECO:0000256" key="3">
    <source>
        <dbReference type="ARBA" id="ARBA00022833"/>
    </source>
</evidence>
<dbReference type="Gene3D" id="2.20.28.10">
    <property type="match status" value="1"/>
</dbReference>
<dbReference type="PROSITE" id="PS00518">
    <property type="entry name" value="ZF_RING_1"/>
    <property type="match status" value="1"/>
</dbReference>
<dbReference type="EMBL" id="JAOPGA020001036">
    <property type="protein sequence ID" value="KAL0484350.1"/>
    <property type="molecule type" value="Genomic_DNA"/>
</dbReference>
<evidence type="ECO:0000313" key="8">
    <source>
        <dbReference type="EMBL" id="KAL0484350.1"/>
    </source>
</evidence>
<dbReference type="GO" id="GO:0061630">
    <property type="term" value="F:ubiquitin protein ligase activity"/>
    <property type="evidence" value="ECO:0007669"/>
    <property type="project" value="TreeGrafter"/>
</dbReference>
<dbReference type="GO" id="GO:0008270">
    <property type="term" value="F:zinc ion binding"/>
    <property type="evidence" value="ECO:0007669"/>
    <property type="project" value="UniProtKB-KW"/>
</dbReference>
<organism evidence="8 9">
    <name type="scientific">Acrasis kona</name>
    <dbReference type="NCBI Taxonomy" id="1008807"/>
    <lineage>
        <taxon>Eukaryota</taxon>
        <taxon>Discoba</taxon>
        <taxon>Heterolobosea</taxon>
        <taxon>Tetramitia</taxon>
        <taxon>Eutetramitia</taxon>
        <taxon>Acrasidae</taxon>
        <taxon>Acrasis</taxon>
    </lineage>
</organism>
<accession>A0AAW2Z5Z7</accession>
<keyword evidence="9" id="KW-1185">Reference proteome</keyword>
<protein>
    <submittedName>
        <fullName evidence="8">RING finger and CHY zinc finger domain-containing protein</fullName>
    </submittedName>
</protein>
<feature type="domain" description="CTCHY-type" evidence="7">
    <location>
        <begin position="77"/>
        <end position="142"/>
    </location>
</feature>
<keyword evidence="3" id="KW-0862">Zinc</keyword>
<evidence type="ECO:0000256" key="2">
    <source>
        <dbReference type="ARBA" id="ARBA00022771"/>
    </source>
</evidence>
<gene>
    <name evidence="8" type="ORF">AKO1_005013</name>
</gene>
<evidence type="ECO:0000256" key="4">
    <source>
        <dbReference type="PROSITE-ProRule" id="PRU00601"/>
    </source>
</evidence>
<dbReference type="PANTHER" id="PTHR21319:SF53">
    <property type="entry name" value="RING FINGER AND CHY ZINC FINGER DOMAIN-CONTAINING PROTEIN 1"/>
    <property type="match status" value="1"/>
</dbReference>
<keyword evidence="2 4" id="KW-0863">Zinc-finger</keyword>
<keyword evidence="1" id="KW-0479">Metal-binding</keyword>
<feature type="domain" description="CHY-type" evidence="6">
    <location>
        <begin position="5"/>
        <end position="75"/>
    </location>
</feature>
<dbReference type="InterPro" id="IPR039512">
    <property type="entry name" value="RCHY1_zinc-ribbon"/>
</dbReference>
<proteinExistence type="predicted"/>
<dbReference type="SMART" id="SM00184">
    <property type="entry name" value="RING"/>
    <property type="match status" value="1"/>
</dbReference>
<sequence>MNSTRQDGRLGCKHYPRGCQILSPCCNKWFGCRLCHNENANCGVETMDRHQIKRVQCLSCNHEQNVQPICEKCNKSFGRYFCGKCNFFDDTFNKKLYHCDECGICRVGKAEDFIHCKACNLCTRPVHTCTKVNVKEPCVVCMEELFSSRSGSLTIKCGHPICYGCYKNMLKNHLYQCPLCKVSMVDLDNEAIDEEIKAMPMPEDYPVKEVEILCNECHNKEKVNFHFYGLKCTKCNSYNTTQI</sequence>
<evidence type="ECO:0000256" key="1">
    <source>
        <dbReference type="ARBA" id="ARBA00022723"/>
    </source>
</evidence>
<dbReference type="InterPro" id="IPR037275">
    <property type="entry name" value="Znf_CTCHY_sf"/>
</dbReference>
<dbReference type="SUPFAM" id="SSF161245">
    <property type="entry name" value="Zinc hairpin stack"/>
    <property type="match status" value="1"/>
</dbReference>
<dbReference type="GO" id="GO:0005634">
    <property type="term" value="C:nucleus"/>
    <property type="evidence" value="ECO:0007669"/>
    <property type="project" value="TreeGrafter"/>
</dbReference>
<dbReference type="InterPro" id="IPR001841">
    <property type="entry name" value="Znf_RING"/>
</dbReference>
<evidence type="ECO:0000313" key="9">
    <source>
        <dbReference type="Proteomes" id="UP001431209"/>
    </source>
</evidence>
<dbReference type="SUPFAM" id="SSF57850">
    <property type="entry name" value="RING/U-box"/>
    <property type="match status" value="1"/>
</dbReference>
<dbReference type="Pfam" id="PF05495">
    <property type="entry name" value="zf-CHY"/>
    <property type="match status" value="1"/>
</dbReference>
<name>A0AAW2Z5Z7_9EUKA</name>
<dbReference type="InterPro" id="IPR037274">
    <property type="entry name" value="Znf_CHY_sf"/>
</dbReference>
<dbReference type="InterPro" id="IPR017907">
    <property type="entry name" value="Znf_RING_CS"/>
</dbReference>
<dbReference type="PROSITE" id="PS51266">
    <property type="entry name" value="ZF_CHY"/>
    <property type="match status" value="1"/>
</dbReference>
<reference evidence="8 9" key="1">
    <citation type="submission" date="2024-03" db="EMBL/GenBank/DDBJ databases">
        <title>The Acrasis kona genome and developmental transcriptomes reveal deep origins of eukaryotic multicellular pathways.</title>
        <authorList>
            <person name="Sheikh S."/>
            <person name="Fu C.-J."/>
            <person name="Brown M.W."/>
            <person name="Baldauf S.L."/>
        </authorList>
    </citation>
    <scope>NUCLEOTIDE SEQUENCE [LARGE SCALE GENOMIC DNA]</scope>
    <source>
        <strain evidence="8 9">ATCC MYA-3509</strain>
    </source>
</reference>
<evidence type="ECO:0000259" key="7">
    <source>
        <dbReference type="PROSITE" id="PS51270"/>
    </source>
</evidence>
<dbReference type="GO" id="GO:0006511">
    <property type="term" value="P:ubiquitin-dependent protein catabolic process"/>
    <property type="evidence" value="ECO:0007669"/>
    <property type="project" value="TreeGrafter"/>
</dbReference>
<dbReference type="SUPFAM" id="SSF161219">
    <property type="entry name" value="CHY zinc finger-like"/>
    <property type="match status" value="1"/>
</dbReference>
<dbReference type="InterPro" id="IPR017921">
    <property type="entry name" value="Znf_CTCHY"/>
</dbReference>
<dbReference type="Pfam" id="PF14599">
    <property type="entry name" value="zinc_ribbon_6"/>
    <property type="match status" value="1"/>
</dbReference>
<dbReference type="Proteomes" id="UP001431209">
    <property type="component" value="Unassembled WGS sequence"/>
</dbReference>
<dbReference type="AlphaFoldDB" id="A0AAW2Z5Z7"/>
<dbReference type="InterPro" id="IPR013083">
    <property type="entry name" value="Znf_RING/FYVE/PHD"/>
</dbReference>
<dbReference type="Gene3D" id="3.30.40.10">
    <property type="entry name" value="Zinc/RING finger domain, C3HC4 (zinc finger)"/>
    <property type="match status" value="1"/>
</dbReference>
<dbReference type="PANTHER" id="PTHR21319">
    <property type="entry name" value="RING FINGER AND CHY ZINC FINGER DOMAIN-CONTAINING PROTEIN 1"/>
    <property type="match status" value="1"/>
</dbReference>
<dbReference type="GO" id="GO:0016567">
    <property type="term" value="P:protein ubiquitination"/>
    <property type="evidence" value="ECO:0007669"/>
    <property type="project" value="TreeGrafter"/>
</dbReference>
<evidence type="ECO:0000259" key="6">
    <source>
        <dbReference type="PROSITE" id="PS51266"/>
    </source>
</evidence>
<dbReference type="Pfam" id="PF13639">
    <property type="entry name" value="zf-RING_2"/>
    <property type="match status" value="1"/>
</dbReference>
<dbReference type="InterPro" id="IPR008913">
    <property type="entry name" value="Znf_CHY"/>
</dbReference>
<evidence type="ECO:0000259" key="5">
    <source>
        <dbReference type="PROSITE" id="PS50089"/>
    </source>
</evidence>
<feature type="domain" description="RING-type" evidence="5">
    <location>
        <begin position="138"/>
        <end position="181"/>
    </location>
</feature>
<comment type="caution">
    <text evidence="8">The sequence shown here is derived from an EMBL/GenBank/DDBJ whole genome shotgun (WGS) entry which is preliminary data.</text>
</comment>